<feature type="transmembrane region" description="Helical" evidence="1">
    <location>
        <begin position="148"/>
        <end position="165"/>
    </location>
</feature>
<dbReference type="Proteomes" id="UP000479710">
    <property type="component" value="Unassembled WGS sequence"/>
</dbReference>
<name>A0A6G1EC46_9ORYZ</name>
<protein>
    <submittedName>
        <fullName evidence="2">Uncharacterized protein</fullName>
    </submittedName>
</protein>
<evidence type="ECO:0000313" key="2">
    <source>
        <dbReference type="EMBL" id="KAF0922685.1"/>
    </source>
</evidence>
<keyword evidence="1" id="KW-0472">Membrane</keyword>
<accession>A0A6G1EC46</accession>
<feature type="transmembrane region" description="Helical" evidence="1">
    <location>
        <begin position="78"/>
        <end position="104"/>
    </location>
</feature>
<keyword evidence="3" id="KW-1185">Reference proteome</keyword>
<dbReference type="AlphaFoldDB" id="A0A6G1EC46"/>
<dbReference type="EMBL" id="SPHZ02000003">
    <property type="protein sequence ID" value="KAF0922685.1"/>
    <property type="molecule type" value="Genomic_DNA"/>
</dbReference>
<feature type="transmembrane region" description="Helical" evidence="1">
    <location>
        <begin position="18"/>
        <end position="37"/>
    </location>
</feature>
<evidence type="ECO:0000313" key="3">
    <source>
        <dbReference type="Proteomes" id="UP000479710"/>
    </source>
</evidence>
<gene>
    <name evidence="2" type="ORF">E2562_001082</name>
</gene>
<organism evidence="2 3">
    <name type="scientific">Oryza meyeriana var. granulata</name>
    <dbReference type="NCBI Taxonomy" id="110450"/>
    <lineage>
        <taxon>Eukaryota</taxon>
        <taxon>Viridiplantae</taxon>
        <taxon>Streptophyta</taxon>
        <taxon>Embryophyta</taxon>
        <taxon>Tracheophyta</taxon>
        <taxon>Spermatophyta</taxon>
        <taxon>Magnoliopsida</taxon>
        <taxon>Liliopsida</taxon>
        <taxon>Poales</taxon>
        <taxon>Poaceae</taxon>
        <taxon>BOP clade</taxon>
        <taxon>Oryzoideae</taxon>
        <taxon>Oryzeae</taxon>
        <taxon>Oryzinae</taxon>
        <taxon>Oryza</taxon>
        <taxon>Oryza meyeriana</taxon>
    </lineage>
</organism>
<reference evidence="2 3" key="1">
    <citation type="submission" date="2019-11" db="EMBL/GenBank/DDBJ databases">
        <title>Whole genome sequence of Oryza granulata.</title>
        <authorList>
            <person name="Li W."/>
        </authorList>
    </citation>
    <scope>NUCLEOTIDE SEQUENCE [LARGE SCALE GENOMIC DNA]</scope>
    <source>
        <strain evidence="3">cv. Menghai</strain>
        <tissue evidence="2">Leaf</tissue>
    </source>
</reference>
<keyword evidence="1" id="KW-0812">Transmembrane</keyword>
<keyword evidence="1" id="KW-1133">Transmembrane helix</keyword>
<evidence type="ECO:0000256" key="1">
    <source>
        <dbReference type="SAM" id="Phobius"/>
    </source>
</evidence>
<proteinExistence type="predicted"/>
<sequence length="170" mass="17989">MDRASSSPPLPQRASRSWLGAVFGGTARMVLFAGFLATKFLTEAPHLLAVLTSETSASESVFNAVTKAVDAFRAASQAFIGVGGVLLIMAATFATVASPVALVVDVIVATTQPPRQNIAEPPPLLANQNLPQDLARDDDDIEDFNRRSIVGLLLISILILCYRGVGLKKV</sequence>
<comment type="caution">
    <text evidence="2">The sequence shown here is derived from an EMBL/GenBank/DDBJ whole genome shotgun (WGS) entry which is preliminary data.</text>
</comment>